<dbReference type="Proteomes" id="UP000224740">
    <property type="component" value="Unassembled WGS sequence"/>
</dbReference>
<dbReference type="GO" id="GO:0005829">
    <property type="term" value="C:cytosol"/>
    <property type="evidence" value="ECO:0007669"/>
    <property type="project" value="TreeGrafter"/>
</dbReference>
<dbReference type="PANTHER" id="PTHR48111">
    <property type="entry name" value="REGULATOR OF RPOS"/>
    <property type="match status" value="1"/>
</dbReference>
<protein>
    <submittedName>
        <fullName evidence="11">DNA-binding response regulator</fullName>
    </submittedName>
    <submittedName>
        <fullName evidence="10">Two-component system response regulator</fullName>
    </submittedName>
</protein>
<evidence type="ECO:0000256" key="7">
    <source>
        <dbReference type="PROSITE-ProRule" id="PRU01091"/>
    </source>
</evidence>
<dbReference type="PANTHER" id="PTHR48111:SF21">
    <property type="entry name" value="DNA-BINDING DUAL MASTER TRANSCRIPTIONAL REGULATOR RPAA"/>
    <property type="match status" value="1"/>
</dbReference>
<dbReference type="GO" id="GO:0032993">
    <property type="term" value="C:protein-DNA complex"/>
    <property type="evidence" value="ECO:0007669"/>
    <property type="project" value="TreeGrafter"/>
</dbReference>
<dbReference type="AlphaFoldDB" id="A0A347TNY2"/>
<reference evidence="12" key="1">
    <citation type="submission" date="2017-09" db="EMBL/GenBank/DDBJ databases">
        <title>Arcobacter canalis sp. nov., a new species isolated from a water canal contaminated with urban sewage.</title>
        <authorList>
            <person name="Perez-Cataluna A."/>
            <person name="Salas-Masso N."/>
            <person name="Figueras M.J."/>
        </authorList>
    </citation>
    <scope>NUCLEOTIDE SEQUENCE [LARGE SCALE GENOMIC DNA]</scope>
    <source>
        <strain evidence="12">CECT 7727</strain>
    </source>
</reference>
<keyword evidence="1 6" id="KW-0597">Phosphoprotein</keyword>
<keyword evidence="2" id="KW-0902">Two-component regulatory system</keyword>
<keyword evidence="3" id="KW-0805">Transcription regulation</keyword>
<dbReference type="InterPro" id="IPR036388">
    <property type="entry name" value="WH-like_DNA-bd_sf"/>
</dbReference>
<dbReference type="GO" id="GO:0000976">
    <property type="term" value="F:transcription cis-regulatory region binding"/>
    <property type="evidence" value="ECO:0007669"/>
    <property type="project" value="TreeGrafter"/>
</dbReference>
<dbReference type="Gene3D" id="3.40.50.2300">
    <property type="match status" value="1"/>
</dbReference>
<name>A0A347TNY2_9BACT</name>
<evidence type="ECO:0000259" key="8">
    <source>
        <dbReference type="PROSITE" id="PS50110"/>
    </source>
</evidence>
<dbReference type="GO" id="GO:0000156">
    <property type="term" value="F:phosphorelay response regulator activity"/>
    <property type="evidence" value="ECO:0007669"/>
    <property type="project" value="TreeGrafter"/>
</dbReference>
<reference evidence="11" key="2">
    <citation type="submission" date="2017-09" db="EMBL/GenBank/DDBJ databases">
        <authorList>
            <person name="Perez-Cataluna A."/>
            <person name="Figueras M.J."/>
            <person name="Salas-Masso N."/>
        </authorList>
    </citation>
    <scope>NUCLEOTIDE SEQUENCE</scope>
    <source>
        <strain evidence="11">CECT 7727</strain>
    </source>
</reference>
<dbReference type="PROSITE" id="PS51755">
    <property type="entry name" value="OMPR_PHOB"/>
    <property type="match status" value="1"/>
</dbReference>
<dbReference type="InterPro" id="IPR011006">
    <property type="entry name" value="CheY-like_superfamily"/>
</dbReference>
<keyword evidence="4 7" id="KW-0238">DNA-binding</keyword>
<evidence type="ECO:0000259" key="9">
    <source>
        <dbReference type="PROSITE" id="PS51755"/>
    </source>
</evidence>
<feature type="domain" description="OmpR/PhoB-type" evidence="9">
    <location>
        <begin position="119"/>
        <end position="214"/>
    </location>
</feature>
<gene>
    <name evidence="10" type="ORF">AMRN_2612</name>
    <name evidence="11" type="ORF">CPH92_10915</name>
</gene>
<evidence type="ECO:0000256" key="2">
    <source>
        <dbReference type="ARBA" id="ARBA00023012"/>
    </source>
</evidence>
<dbReference type="SMART" id="SM00862">
    <property type="entry name" value="Trans_reg_C"/>
    <property type="match status" value="1"/>
</dbReference>
<dbReference type="SUPFAM" id="SSF46894">
    <property type="entry name" value="C-terminal effector domain of the bipartite response regulators"/>
    <property type="match status" value="1"/>
</dbReference>
<evidence type="ECO:0000256" key="6">
    <source>
        <dbReference type="PROSITE-ProRule" id="PRU00169"/>
    </source>
</evidence>
<dbReference type="InterPro" id="IPR039420">
    <property type="entry name" value="WalR-like"/>
</dbReference>
<dbReference type="EMBL" id="CP032101">
    <property type="protein sequence ID" value="AXX88310.1"/>
    <property type="molecule type" value="Genomic_DNA"/>
</dbReference>
<feature type="DNA-binding region" description="OmpR/PhoB-type" evidence="7">
    <location>
        <begin position="119"/>
        <end position="214"/>
    </location>
</feature>
<dbReference type="Proteomes" id="UP000264693">
    <property type="component" value="Chromosome"/>
</dbReference>
<feature type="domain" description="Response regulatory" evidence="8">
    <location>
        <begin position="2"/>
        <end position="115"/>
    </location>
</feature>
<dbReference type="SMART" id="SM00448">
    <property type="entry name" value="REC"/>
    <property type="match status" value="1"/>
</dbReference>
<feature type="modified residue" description="4-aspartylphosphate" evidence="6">
    <location>
        <position position="50"/>
    </location>
</feature>
<accession>A0A347TNY2</accession>
<dbReference type="Pfam" id="PF00486">
    <property type="entry name" value="Trans_reg_C"/>
    <property type="match status" value="1"/>
</dbReference>
<dbReference type="Pfam" id="PF00072">
    <property type="entry name" value="Response_reg"/>
    <property type="match status" value="1"/>
</dbReference>
<reference evidence="10 13" key="3">
    <citation type="submission" date="2018-08" db="EMBL/GenBank/DDBJ databases">
        <title>Complete genome of the Arcobacter marinus type strain JCM 15502.</title>
        <authorList>
            <person name="Miller W.G."/>
            <person name="Yee E."/>
            <person name="Huynh S."/>
            <person name="Parker C.T."/>
        </authorList>
    </citation>
    <scope>NUCLEOTIDE SEQUENCE [LARGE SCALE GENOMIC DNA]</scope>
    <source>
        <strain evidence="10 13">JCM 15502</strain>
    </source>
</reference>
<dbReference type="PROSITE" id="PS50110">
    <property type="entry name" value="RESPONSE_REGULATORY"/>
    <property type="match status" value="1"/>
</dbReference>
<dbReference type="InterPro" id="IPR001867">
    <property type="entry name" value="OmpR/PhoB-type_DNA-bd"/>
</dbReference>
<proteinExistence type="predicted"/>
<dbReference type="InterPro" id="IPR001789">
    <property type="entry name" value="Sig_transdc_resp-reg_receiver"/>
</dbReference>
<dbReference type="KEGG" id="amar:AMRN_2612"/>
<dbReference type="RefSeq" id="WP_099311809.1">
    <property type="nucleotide sequence ID" value="NZ_CP032101.1"/>
</dbReference>
<evidence type="ECO:0000313" key="13">
    <source>
        <dbReference type="Proteomes" id="UP000264693"/>
    </source>
</evidence>
<organism evidence="10 13">
    <name type="scientific">Malaciobacter marinus</name>
    <dbReference type="NCBI Taxonomy" id="505249"/>
    <lineage>
        <taxon>Bacteria</taxon>
        <taxon>Pseudomonadati</taxon>
        <taxon>Campylobacterota</taxon>
        <taxon>Epsilonproteobacteria</taxon>
        <taxon>Campylobacterales</taxon>
        <taxon>Arcobacteraceae</taxon>
        <taxon>Malaciobacter</taxon>
    </lineage>
</organism>
<sequence>MKILLLEDNKRLSELIIEALEQKNYKVDWFENGKDAINAIYDGYDCFILDINVPGIDGLTLLKDIRSMDENTPAIIISANVELDTIKNAYSKGCDEYIKKPFYIYELETKLKKLCVQDKSDISLPENYTYNIINETLYDDKNQFIKLAKKEILLMTLFVKNLDKVVTFDHIEQYVWQGDLTTNENIRALVKRLRKKLPKNTIVSQGGMGYKLNIN</sequence>
<evidence type="ECO:0000313" key="11">
    <source>
        <dbReference type="EMBL" id="PHO14607.1"/>
    </source>
</evidence>
<dbReference type="CDD" id="cd00383">
    <property type="entry name" value="trans_reg_C"/>
    <property type="match status" value="1"/>
</dbReference>
<keyword evidence="12" id="KW-1185">Reference proteome</keyword>
<evidence type="ECO:0000256" key="4">
    <source>
        <dbReference type="ARBA" id="ARBA00023125"/>
    </source>
</evidence>
<dbReference type="SUPFAM" id="SSF52172">
    <property type="entry name" value="CheY-like"/>
    <property type="match status" value="1"/>
</dbReference>
<dbReference type="InterPro" id="IPR016032">
    <property type="entry name" value="Sig_transdc_resp-reg_C-effctor"/>
</dbReference>
<evidence type="ECO:0000313" key="12">
    <source>
        <dbReference type="Proteomes" id="UP000224740"/>
    </source>
</evidence>
<evidence type="ECO:0000313" key="10">
    <source>
        <dbReference type="EMBL" id="AXX88310.1"/>
    </source>
</evidence>
<evidence type="ECO:0000256" key="3">
    <source>
        <dbReference type="ARBA" id="ARBA00023015"/>
    </source>
</evidence>
<evidence type="ECO:0000256" key="1">
    <source>
        <dbReference type="ARBA" id="ARBA00022553"/>
    </source>
</evidence>
<dbReference type="EMBL" id="NXAO01000050">
    <property type="protein sequence ID" value="PHO14607.1"/>
    <property type="molecule type" value="Genomic_DNA"/>
</dbReference>
<dbReference type="Gene3D" id="1.10.10.10">
    <property type="entry name" value="Winged helix-like DNA-binding domain superfamily/Winged helix DNA-binding domain"/>
    <property type="match status" value="1"/>
</dbReference>
<keyword evidence="5" id="KW-0804">Transcription</keyword>
<dbReference type="GO" id="GO:0006355">
    <property type="term" value="P:regulation of DNA-templated transcription"/>
    <property type="evidence" value="ECO:0007669"/>
    <property type="project" value="InterPro"/>
</dbReference>
<evidence type="ECO:0000256" key="5">
    <source>
        <dbReference type="ARBA" id="ARBA00023163"/>
    </source>
</evidence>